<evidence type="ECO:0000256" key="1">
    <source>
        <dbReference type="ARBA" id="ARBA00004141"/>
    </source>
</evidence>
<dbReference type="PANTHER" id="PTHR43427:SF12">
    <property type="entry name" value="CHLORIDE TRANSPORTER"/>
    <property type="match status" value="1"/>
</dbReference>
<dbReference type="InterPro" id="IPR050368">
    <property type="entry name" value="ClC-type_chloride_channel"/>
</dbReference>
<proteinExistence type="predicted"/>
<keyword evidence="2 5" id="KW-0812">Transmembrane</keyword>
<feature type="transmembrane region" description="Helical" evidence="5">
    <location>
        <begin position="58"/>
        <end position="77"/>
    </location>
</feature>
<evidence type="ECO:0000256" key="3">
    <source>
        <dbReference type="ARBA" id="ARBA00022989"/>
    </source>
</evidence>
<dbReference type="PANTHER" id="PTHR43427">
    <property type="entry name" value="CHLORIDE CHANNEL PROTEIN CLC-E"/>
    <property type="match status" value="1"/>
</dbReference>
<protein>
    <submittedName>
        <fullName evidence="6">Chloride channel protein</fullName>
    </submittedName>
</protein>
<comment type="caution">
    <text evidence="6">The sequence shown here is derived from an EMBL/GenBank/DDBJ whole genome shotgun (WGS) entry which is preliminary data.</text>
</comment>
<accession>A0ABR7N3F3</accession>
<evidence type="ECO:0000256" key="4">
    <source>
        <dbReference type="ARBA" id="ARBA00023136"/>
    </source>
</evidence>
<feature type="transmembrane region" description="Helical" evidence="5">
    <location>
        <begin position="150"/>
        <end position="170"/>
    </location>
</feature>
<dbReference type="Gene3D" id="1.10.3080.10">
    <property type="entry name" value="Clc chloride channel"/>
    <property type="match status" value="1"/>
</dbReference>
<dbReference type="Pfam" id="PF00654">
    <property type="entry name" value="Voltage_CLC"/>
    <property type="match status" value="1"/>
</dbReference>
<reference evidence="6 7" key="1">
    <citation type="submission" date="2020-08" db="EMBL/GenBank/DDBJ databases">
        <title>Genome public.</title>
        <authorList>
            <person name="Liu C."/>
            <person name="Sun Q."/>
        </authorList>
    </citation>
    <scope>NUCLEOTIDE SEQUENCE [LARGE SCALE GENOMIC DNA]</scope>
    <source>
        <strain evidence="6 7">NSJ-37</strain>
    </source>
</reference>
<feature type="transmembrane region" description="Helical" evidence="5">
    <location>
        <begin position="182"/>
        <end position="202"/>
    </location>
</feature>
<feature type="transmembrane region" description="Helical" evidence="5">
    <location>
        <begin position="261"/>
        <end position="280"/>
    </location>
</feature>
<feature type="transmembrane region" description="Helical" evidence="5">
    <location>
        <begin position="98"/>
        <end position="117"/>
    </location>
</feature>
<organism evidence="6 7">
    <name type="scientific">Jutongia huaianensis</name>
    <dbReference type="NCBI Taxonomy" id="2763668"/>
    <lineage>
        <taxon>Bacteria</taxon>
        <taxon>Bacillati</taxon>
        <taxon>Bacillota</taxon>
        <taxon>Clostridia</taxon>
        <taxon>Lachnospirales</taxon>
        <taxon>Lachnospiraceae</taxon>
        <taxon>Jutongia</taxon>
    </lineage>
</organism>
<gene>
    <name evidence="6" type="ORF">H8704_10970</name>
</gene>
<feature type="transmembrane region" description="Helical" evidence="5">
    <location>
        <begin position="379"/>
        <end position="400"/>
    </location>
</feature>
<evidence type="ECO:0000256" key="5">
    <source>
        <dbReference type="SAM" id="Phobius"/>
    </source>
</evidence>
<name>A0ABR7N3F3_9FIRM</name>
<feature type="transmembrane region" description="Helical" evidence="5">
    <location>
        <begin position="228"/>
        <end position="249"/>
    </location>
</feature>
<dbReference type="InterPro" id="IPR001807">
    <property type="entry name" value="ClC"/>
</dbReference>
<sequence length="422" mass="46368">MRQIKMIRFYIGRIMRNLAVFIRWGIFSAFVGLFVGAFSTLFAFCLRQVTSFRTENPWLILCLPLAGVVIVFLYGVFRYKNDKGTNMVLSSIHAEAEVPFRMAPLIFISTIITHLFGGSAGREGAALQLGGSIGQQLGKLFRFDEKDQRIVVMCGMSAAFSAIFGTPIAASIFSMEVVSVGVMYYAALVPCVFSSLVASKFANHMGIGPNVFKIRQMPLFEVVPSLKVIGLALCCAALSVVFCMALHSLGDFYRNKLKNPYIRIIVSSLVIILLTIILQTDDYMGAGVPVIQRAIQGNVEPLAFVWKIVFTALTLEAGFKGGEIVPSFFVGATFGCLFGHIVGISPSLCAAVGMMSVFCGVTNCPITSMLIAFELFGYHGVPFFLLGISVSYLMSGYYGLYHDQTIVYSKYKTEYINRKARN</sequence>
<dbReference type="Proteomes" id="UP000606193">
    <property type="component" value="Unassembled WGS sequence"/>
</dbReference>
<feature type="transmembrane region" description="Helical" evidence="5">
    <location>
        <begin position="324"/>
        <end position="344"/>
    </location>
</feature>
<dbReference type="EMBL" id="JACRSX010000016">
    <property type="protein sequence ID" value="MBC8563143.1"/>
    <property type="molecule type" value="Genomic_DNA"/>
</dbReference>
<dbReference type="SUPFAM" id="SSF81340">
    <property type="entry name" value="Clc chloride channel"/>
    <property type="match status" value="1"/>
</dbReference>
<evidence type="ECO:0000313" key="7">
    <source>
        <dbReference type="Proteomes" id="UP000606193"/>
    </source>
</evidence>
<evidence type="ECO:0000256" key="2">
    <source>
        <dbReference type="ARBA" id="ARBA00022692"/>
    </source>
</evidence>
<feature type="transmembrane region" description="Helical" evidence="5">
    <location>
        <begin position="351"/>
        <end position="373"/>
    </location>
</feature>
<keyword evidence="7" id="KW-1185">Reference proteome</keyword>
<evidence type="ECO:0000313" key="6">
    <source>
        <dbReference type="EMBL" id="MBC8563143.1"/>
    </source>
</evidence>
<keyword evidence="3 5" id="KW-1133">Transmembrane helix</keyword>
<keyword evidence="4 5" id="KW-0472">Membrane</keyword>
<dbReference type="InterPro" id="IPR014743">
    <property type="entry name" value="Cl-channel_core"/>
</dbReference>
<dbReference type="RefSeq" id="WP_022464295.1">
    <property type="nucleotide sequence ID" value="NZ_JACRSX010000016.1"/>
</dbReference>
<comment type="subcellular location">
    <subcellularLocation>
        <location evidence="1">Membrane</location>
        <topology evidence="1">Multi-pass membrane protein</topology>
    </subcellularLocation>
</comment>
<feature type="transmembrane region" description="Helical" evidence="5">
    <location>
        <begin position="21"/>
        <end position="46"/>
    </location>
</feature>